<feature type="region of interest" description="Disordered" evidence="1">
    <location>
        <begin position="1"/>
        <end position="75"/>
    </location>
</feature>
<organism evidence="3 4">
    <name type="scientific">Halomonas saccharevitans</name>
    <dbReference type="NCBI Taxonomy" id="416872"/>
    <lineage>
        <taxon>Bacteria</taxon>
        <taxon>Pseudomonadati</taxon>
        <taxon>Pseudomonadota</taxon>
        <taxon>Gammaproteobacteria</taxon>
        <taxon>Oceanospirillales</taxon>
        <taxon>Halomonadaceae</taxon>
        <taxon>Halomonas</taxon>
    </lineage>
</organism>
<dbReference type="AlphaFoldDB" id="A0A1I7AHD0"/>
<dbReference type="Proteomes" id="UP000199594">
    <property type="component" value="Unassembled WGS sequence"/>
</dbReference>
<feature type="domain" description="HTH Mu-type" evidence="2">
    <location>
        <begin position="2"/>
        <end position="68"/>
    </location>
</feature>
<reference evidence="3 4" key="1">
    <citation type="submission" date="2016-10" db="EMBL/GenBank/DDBJ databases">
        <authorList>
            <person name="de Groot N.N."/>
        </authorList>
    </citation>
    <scope>NUCLEOTIDE SEQUENCE [LARGE SCALE GENOMIC DNA]</scope>
    <source>
        <strain evidence="3 4">CGMCC 1.6493</strain>
    </source>
</reference>
<keyword evidence="3" id="KW-0238">DNA-binding</keyword>
<dbReference type="InterPro" id="IPR003314">
    <property type="entry name" value="Mu-type_HTH"/>
</dbReference>
<proteinExistence type="predicted"/>
<feature type="compositionally biased region" description="Polar residues" evidence="1">
    <location>
        <begin position="53"/>
        <end position="62"/>
    </location>
</feature>
<dbReference type="GO" id="GO:0003677">
    <property type="term" value="F:DNA binding"/>
    <property type="evidence" value="ECO:0007669"/>
    <property type="project" value="UniProtKB-KW"/>
</dbReference>
<sequence length="75" mass="8387">MTREWYAPKELAGLPGMPDTHSAVVRRAKRDDWENRRRAGRGGGREYAFGSLPTETQATLLKQAQPAAPARPARR</sequence>
<feature type="compositionally biased region" description="Low complexity" evidence="1">
    <location>
        <begin position="63"/>
        <end position="75"/>
    </location>
</feature>
<dbReference type="PROSITE" id="PS51702">
    <property type="entry name" value="HTH_MU"/>
    <property type="match status" value="1"/>
</dbReference>
<dbReference type="EMBL" id="FPAQ01000017">
    <property type="protein sequence ID" value="SFT74285.1"/>
    <property type="molecule type" value="Genomic_DNA"/>
</dbReference>
<dbReference type="Gene3D" id="1.10.10.10">
    <property type="entry name" value="Winged helix-like DNA-binding domain superfamily/Winged helix DNA-binding domain"/>
    <property type="match status" value="1"/>
</dbReference>
<dbReference type="SUPFAM" id="SSF46955">
    <property type="entry name" value="Putative DNA-binding domain"/>
    <property type="match status" value="1"/>
</dbReference>
<dbReference type="Pfam" id="PF02316">
    <property type="entry name" value="HTH_Tnp_Mu_1"/>
    <property type="match status" value="1"/>
</dbReference>
<evidence type="ECO:0000313" key="4">
    <source>
        <dbReference type="Proteomes" id="UP000199594"/>
    </source>
</evidence>
<evidence type="ECO:0000259" key="2">
    <source>
        <dbReference type="PROSITE" id="PS51702"/>
    </source>
</evidence>
<dbReference type="RefSeq" id="WP_089849504.1">
    <property type="nucleotide sequence ID" value="NZ_FPAQ01000017.1"/>
</dbReference>
<dbReference type="InterPro" id="IPR036388">
    <property type="entry name" value="WH-like_DNA-bd_sf"/>
</dbReference>
<protein>
    <submittedName>
        <fullName evidence="3">Mu DNA-binding domain-containing protein</fullName>
    </submittedName>
</protein>
<dbReference type="InterPro" id="IPR009061">
    <property type="entry name" value="DNA-bd_dom_put_sf"/>
</dbReference>
<gene>
    <name evidence="3" type="ORF">SAMN04487956_11781</name>
</gene>
<dbReference type="OrthoDB" id="5676324at2"/>
<evidence type="ECO:0000313" key="3">
    <source>
        <dbReference type="EMBL" id="SFT74285.1"/>
    </source>
</evidence>
<name>A0A1I7AHD0_9GAMM</name>
<accession>A0A1I7AHD0</accession>
<evidence type="ECO:0000256" key="1">
    <source>
        <dbReference type="SAM" id="MobiDB-lite"/>
    </source>
</evidence>